<protein>
    <recommendedName>
        <fullName evidence="4">Fimbrillin family protein</fullName>
    </recommendedName>
</protein>
<dbReference type="AlphaFoldDB" id="A0A0F5IV41"/>
<dbReference type="Proteomes" id="UP000033047">
    <property type="component" value="Unassembled WGS sequence"/>
</dbReference>
<keyword evidence="1" id="KW-0732">Signal</keyword>
<gene>
    <name evidence="2" type="ORF">HMPREF1535_03731</name>
</gene>
<comment type="caution">
    <text evidence="2">The sequence shown here is derived from an EMBL/GenBank/DDBJ whole genome shotgun (WGS) entry which is preliminary data.</text>
</comment>
<feature type="signal peptide" evidence="1">
    <location>
        <begin position="1"/>
        <end position="29"/>
    </location>
</feature>
<dbReference type="PROSITE" id="PS51257">
    <property type="entry name" value="PROKAR_LIPOPROTEIN"/>
    <property type="match status" value="1"/>
</dbReference>
<dbReference type="HOGENOM" id="CLU_082718_0_0_10"/>
<evidence type="ECO:0000256" key="1">
    <source>
        <dbReference type="SAM" id="SignalP"/>
    </source>
</evidence>
<dbReference type="EMBL" id="AQHV01000020">
    <property type="protein sequence ID" value="KKB49105.1"/>
    <property type="molecule type" value="Genomic_DNA"/>
</dbReference>
<sequence>MKRINTTQRSPGIQIAVLLLLLSSCTSGEQETGIGRPLEVTAEIAAPVTRATDAHDSDYDKRTFVANDQINIYSGVSASGSATVYKYSDSGSTSKWLPNTGGDGITITTENGAYTASFPTTFSGIKQEQTTPTAFWESNQLISSKVAVGNRVDFVFAPVAAKITINVEYASITTGNGIKLEGNSLRTEGGTNETIQLLPVTASGTNHTYIGIIRANAEAVYKITVSAGGIDKSYAQSSIKLEAANNYIYNFTSTNKLILNSVNVTPFASDGSAESGGDLNAT</sequence>
<dbReference type="RefSeq" id="WP_046147077.1">
    <property type="nucleotide sequence ID" value="NZ_KQ033913.1"/>
</dbReference>
<accession>A0A0F5IV41</accession>
<organism evidence="2 3">
    <name type="scientific">Parabacteroides goldsteinii DSM 19448 = WAL 12034</name>
    <dbReference type="NCBI Taxonomy" id="927665"/>
    <lineage>
        <taxon>Bacteria</taxon>
        <taxon>Pseudomonadati</taxon>
        <taxon>Bacteroidota</taxon>
        <taxon>Bacteroidia</taxon>
        <taxon>Bacteroidales</taxon>
        <taxon>Tannerellaceae</taxon>
        <taxon>Parabacteroides</taxon>
    </lineage>
</organism>
<evidence type="ECO:0008006" key="4">
    <source>
        <dbReference type="Google" id="ProtNLM"/>
    </source>
</evidence>
<proteinExistence type="predicted"/>
<dbReference type="STRING" id="927665.HMPREF1535_03731"/>
<evidence type="ECO:0000313" key="3">
    <source>
        <dbReference type="Proteomes" id="UP000033047"/>
    </source>
</evidence>
<name>A0A0F5IV41_9BACT</name>
<feature type="chain" id="PRO_5002488163" description="Fimbrillin family protein" evidence="1">
    <location>
        <begin position="30"/>
        <end position="282"/>
    </location>
</feature>
<dbReference type="PATRIC" id="fig|927665.4.peg.3839"/>
<evidence type="ECO:0000313" key="2">
    <source>
        <dbReference type="EMBL" id="KKB49105.1"/>
    </source>
</evidence>
<reference evidence="2 3" key="1">
    <citation type="submission" date="2013-04" db="EMBL/GenBank/DDBJ databases">
        <title>The Genome Sequence of Parabacteroides goldsteinii DSM 19448.</title>
        <authorList>
            <consortium name="The Broad Institute Genomics Platform"/>
            <person name="Earl A."/>
            <person name="Ward D."/>
            <person name="Feldgarden M."/>
            <person name="Gevers D."/>
            <person name="Martens E."/>
            <person name="Sakamoto M."/>
            <person name="Benno Y."/>
            <person name="Song Y."/>
            <person name="Liu C."/>
            <person name="Lee J."/>
            <person name="Bolanos M."/>
            <person name="Vaisanen M.L."/>
            <person name="Finegold S.M."/>
            <person name="Walker B."/>
            <person name="Young S."/>
            <person name="Zeng Q."/>
            <person name="Gargeya S."/>
            <person name="Fitzgerald M."/>
            <person name="Haas B."/>
            <person name="Abouelleil A."/>
            <person name="Allen A.W."/>
            <person name="Alvarado L."/>
            <person name="Arachchi H.M."/>
            <person name="Berlin A.M."/>
            <person name="Chapman S.B."/>
            <person name="Gainer-Dewar J."/>
            <person name="Goldberg J."/>
            <person name="Griggs A."/>
            <person name="Gujja S."/>
            <person name="Hansen M."/>
            <person name="Howarth C."/>
            <person name="Imamovic A."/>
            <person name="Ireland A."/>
            <person name="Larimer J."/>
            <person name="McCowan C."/>
            <person name="Murphy C."/>
            <person name="Pearson M."/>
            <person name="Poon T.W."/>
            <person name="Priest M."/>
            <person name="Roberts A."/>
            <person name="Saif S."/>
            <person name="Shea T."/>
            <person name="Sisk P."/>
            <person name="Sykes S."/>
            <person name="Wortman J."/>
            <person name="Nusbaum C."/>
            <person name="Birren B."/>
        </authorList>
    </citation>
    <scope>NUCLEOTIDE SEQUENCE [LARGE SCALE GENOMIC DNA]</scope>
    <source>
        <strain evidence="2 3">DSM 19448</strain>
    </source>
</reference>